<accession>A0ABW3IQR5</accession>
<evidence type="ECO:0000256" key="2">
    <source>
        <dbReference type="ARBA" id="ARBA00023277"/>
    </source>
</evidence>
<name>A0ABW3IQR5_9RHOB</name>
<dbReference type="Proteomes" id="UP001597108">
    <property type="component" value="Unassembled WGS sequence"/>
</dbReference>
<comment type="caution">
    <text evidence="4">The sequence shown here is derived from an EMBL/GenBank/DDBJ whole genome shotgun (WGS) entry which is preliminary data.</text>
</comment>
<dbReference type="NCBIfam" id="NF003915">
    <property type="entry name" value="PRK05441.1"/>
    <property type="match status" value="1"/>
</dbReference>
<dbReference type="PANTHER" id="PTHR10088:SF4">
    <property type="entry name" value="GLUCOKINASE REGULATORY PROTEIN"/>
    <property type="match status" value="1"/>
</dbReference>
<evidence type="ECO:0000259" key="3">
    <source>
        <dbReference type="PROSITE" id="PS51464"/>
    </source>
</evidence>
<dbReference type="RefSeq" id="WP_386074892.1">
    <property type="nucleotide sequence ID" value="NZ_JBHTJT010000021.1"/>
</dbReference>
<dbReference type="Pfam" id="PF13580">
    <property type="entry name" value="SIS_2"/>
    <property type="match status" value="1"/>
</dbReference>
<gene>
    <name evidence="4" type="ORF">ACFQ2S_12505</name>
</gene>
<proteinExistence type="predicted"/>
<dbReference type="InterPro" id="IPR005488">
    <property type="entry name" value="Etherase_MurQ"/>
</dbReference>
<dbReference type="InterPro" id="IPR040190">
    <property type="entry name" value="MURQ/GCKR"/>
</dbReference>
<evidence type="ECO:0000313" key="5">
    <source>
        <dbReference type="Proteomes" id="UP001597108"/>
    </source>
</evidence>
<sequence>MATPETEGLHPEARGLDARALPEIAALMLSSQQAALASVAGALDQIARGAELMAEAIRSGGSLVYAAAGSSGLMALADAAELEATFGLPADRIALHMAGGIPQGAHMPGATEDDAQAALVPASGVQPGDAVIAISASGTTPYPLSFLREARARGARTIAIANNPGTPMLEEAEVAILLATPPEVVSGSTRLGAGTAQKATLNMMSTLMGIALGHVYDGMMVNLRADNAKLVGRATGMIARIADVSEARAAACLEAARGEVKPAVLLAAGASAEKVPALLATHQGNLRAALARIAEET</sequence>
<dbReference type="Gene3D" id="3.40.50.10490">
    <property type="entry name" value="Glucose-6-phosphate isomerase like protein, domain 1"/>
    <property type="match status" value="1"/>
</dbReference>
<reference evidence="5" key="1">
    <citation type="journal article" date="2019" name="Int. J. Syst. Evol. Microbiol.">
        <title>The Global Catalogue of Microorganisms (GCM) 10K type strain sequencing project: providing services to taxonomists for standard genome sequencing and annotation.</title>
        <authorList>
            <consortium name="The Broad Institute Genomics Platform"/>
            <consortium name="The Broad Institute Genome Sequencing Center for Infectious Disease"/>
            <person name="Wu L."/>
            <person name="Ma J."/>
        </authorList>
    </citation>
    <scope>NUCLEOTIDE SEQUENCE [LARGE SCALE GENOMIC DNA]</scope>
    <source>
        <strain evidence="5">CCUG 60524</strain>
    </source>
</reference>
<dbReference type="EMBL" id="JBHTJT010000021">
    <property type="protein sequence ID" value="MFD0980472.1"/>
    <property type="molecule type" value="Genomic_DNA"/>
</dbReference>
<evidence type="ECO:0000256" key="1">
    <source>
        <dbReference type="ARBA" id="ARBA00023239"/>
    </source>
</evidence>
<feature type="domain" description="SIS" evidence="3">
    <location>
        <begin position="53"/>
        <end position="214"/>
    </location>
</feature>
<dbReference type="InterPro" id="IPR046348">
    <property type="entry name" value="SIS_dom_sf"/>
</dbReference>
<keyword evidence="2" id="KW-0119">Carbohydrate metabolism</keyword>
<dbReference type="PROSITE" id="PS51464">
    <property type="entry name" value="SIS"/>
    <property type="match status" value="1"/>
</dbReference>
<dbReference type="CDD" id="cd05007">
    <property type="entry name" value="SIS_Etherase"/>
    <property type="match status" value="1"/>
</dbReference>
<organism evidence="4 5">
    <name type="scientific">Tropicimonas aquimaris</name>
    <dbReference type="NCBI Taxonomy" id="914152"/>
    <lineage>
        <taxon>Bacteria</taxon>
        <taxon>Pseudomonadati</taxon>
        <taxon>Pseudomonadota</taxon>
        <taxon>Alphaproteobacteria</taxon>
        <taxon>Rhodobacterales</taxon>
        <taxon>Roseobacteraceae</taxon>
        <taxon>Tropicimonas</taxon>
    </lineage>
</organism>
<keyword evidence="5" id="KW-1185">Reference proteome</keyword>
<keyword evidence="1" id="KW-0456">Lyase</keyword>
<dbReference type="PANTHER" id="PTHR10088">
    <property type="entry name" value="GLUCOKINASE REGULATORY PROTEIN"/>
    <property type="match status" value="1"/>
</dbReference>
<dbReference type="InterPro" id="IPR001347">
    <property type="entry name" value="SIS_dom"/>
</dbReference>
<protein>
    <submittedName>
        <fullName evidence="4">N-acetylmuramic acid 6-phosphate etherase</fullName>
    </submittedName>
</protein>
<dbReference type="SUPFAM" id="SSF53697">
    <property type="entry name" value="SIS domain"/>
    <property type="match status" value="1"/>
</dbReference>
<evidence type="ECO:0000313" key="4">
    <source>
        <dbReference type="EMBL" id="MFD0980472.1"/>
    </source>
</evidence>
<dbReference type="Gene3D" id="1.10.8.1080">
    <property type="match status" value="1"/>
</dbReference>